<keyword evidence="1" id="KW-0304">Gas vesicle</keyword>
<protein>
    <submittedName>
        <fullName evidence="4">Gas vesicle synthesis GvpLGvpF</fullName>
    </submittedName>
</protein>
<sequence>MAEDGHACYVYGVVPDEKGAQGERADQAVKDLPAVGDERSPITFIRRGGLAAVVSEVPTGKPLGTPDDLRAHAGVLDMLAASGMPVLPLRFGTVVRDPRAVTDELLTEGHDDFGWALDRLRGSAQFTLRARYVQDEVLREVLEEHVEARRLREELEGLPEAAGYDLRIQLGQLVVEAVGAKREADAREIEHRLAPFALAVATSEPVSAEGVVDAAFLVEDKKREVFGQAVEELAQRWQGRVRLRLLGPLAPYDFVADALRQGEEVG</sequence>
<reference evidence="4 5" key="1">
    <citation type="journal article" date="2010" name="J. Bacteriol.">
        <title>Genome sequence of the milbemycin-producing bacterium Streptomyces bingchenggensis.</title>
        <authorList>
            <person name="Wang X.J."/>
            <person name="Yan Y.J."/>
            <person name="Zhang B."/>
            <person name="An J."/>
            <person name="Wang J.J."/>
            <person name="Tian J."/>
            <person name="Jiang L."/>
            <person name="Chen Y.H."/>
            <person name="Huang S.X."/>
            <person name="Yin M."/>
            <person name="Zhang J."/>
            <person name="Gao A.L."/>
            <person name="Liu C.X."/>
            <person name="Zhu Z.X."/>
            <person name="Xiang W.S."/>
        </authorList>
    </citation>
    <scope>NUCLEOTIDE SEQUENCE [LARGE SCALE GENOMIC DNA]</scope>
    <source>
        <strain evidence="4 5">BCW-1</strain>
    </source>
</reference>
<dbReference type="GO" id="GO:0031412">
    <property type="term" value="P:gas vesicle organization"/>
    <property type="evidence" value="ECO:0007669"/>
    <property type="project" value="InterPro"/>
</dbReference>
<evidence type="ECO:0000256" key="3">
    <source>
        <dbReference type="ARBA" id="ARBA00035643"/>
    </source>
</evidence>
<dbReference type="InterPro" id="IPR009430">
    <property type="entry name" value="GvpL/GvpF"/>
</dbReference>
<dbReference type="KEGG" id="sbh:SBI_09109"/>
<dbReference type="GO" id="GO:0031411">
    <property type="term" value="C:gas vesicle"/>
    <property type="evidence" value="ECO:0007669"/>
    <property type="project" value="UniProtKB-SubCell"/>
</dbReference>
<gene>
    <name evidence="4" type="ordered locus">SBI_09109</name>
</gene>
<evidence type="ECO:0000256" key="1">
    <source>
        <dbReference type="ARBA" id="ARBA00022987"/>
    </source>
</evidence>
<evidence type="ECO:0000313" key="5">
    <source>
        <dbReference type="Proteomes" id="UP000000377"/>
    </source>
</evidence>
<evidence type="ECO:0000313" key="4">
    <source>
        <dbReference type="EMBL" id="ADI12227.1"/>
    </source>
</evidence>
<dbReference type="PANTHER" id="PTHR36852">
    <property type="entry name" value="PROTEIN GVPL 2"/>
    <property type="match status" value="1"/>
</dbReference>
<dbReference type="RefSeq" id="WP_014181674.1">
    <property type="nucleotide sequence ID" value="NC_016582.1"/>
</dbReference>
<dbReference type="EMBL" id="CP002047">
    <property type="protein sequence ID" value="ADI12227.1"/>
    <property type="molecule type" value="Genomic_DNA"/>
</dbReference>
<dbReference type="PATRIC" id="fig|749414.3.peg.9384"/>
<dbReference type="Pfam" id="PF06386">
    <property type="entry name" value="GvpL_GvpF"/>
    <property type="match status" value="1"/>
</dbReference>
<dbReference type="PANTHER" id="PTHR36852:SF1">
    <property type="entry name" value="PROTEIN GVPL 2"/>
    <property type="match status" value="1"/>
</dbReference>
<organism evidence="4 5">
    <name type="scientific">Streptomyces bingchenggensis (strain BCW-1)</name>
    <dbReference type="NCBI Taxonomy" id="749414"/>
    <lineage>
        <taxon>Bacteria</taxon>
        <taxon>Bacillati</taxon>
        <taxon>Actinomycetota</taxon>
        <taxon>Actinomycetes</taxon>
        <taxon>Kitasatosporales</taxon>
        <taxon>Streptomycetaceae</taxon>
        <taxon>Streptomyces</taxon>
    </lineage>
</organism>
<dbReference type="STRING" id="749414.SBI_09109"/>
<proteinExistence type="inferred from homology"/>
<dbReference type="Proteomes" id="UP000000377">
    <property type="component" value="Chromosome"/>
</dbReference>
<accession>D7C226</accession>
<evidence type="ECO:0000256" key="2">
    <source>
        <dbReference type="ARBA" id="ARBA00035108"/>
    </source>
</evidence>
<dbReference type="HOGENOM" id="CLU_065736_3_1_11"/>
<comment type="subcellular location">
    <subcellularLocation>
        <location evidence="2">Gas vesicle</location>
    </subcellularLocation>
</comment>
<keyword evidence="5" id="KW-1185">Reference proteome</keyword>
<dbReference type="AlphaFoldDB" id="D7C226"/>
<comment type="similarity">
    <text evidence="3">Belongs to the gas vesicle GvpF/GvpL family.</text>
</comment>
<name>D7C226_STRBB</name>
<dbReference type="eggNOG" id="COG0154">
    <property type="taxonomic scope" value="Bacteria"/>
</dbReference>